<dbReference type="EMBL" id="BGPR01002535">
    <property type="protein sequence ID" value="GBM75055.1"/>
    <property type="molecule type" value="Genomic_DNA"/>
</dbReference>
<gene>
    <name evidence="2" type="ORF">AVEN_197423_1</name>
</gene>
<feature type="region of interest" description="Disordered" evidence="1">
    <location>
        <begin position="1"/>
        <end position="31"/>
    </location>
</feature>
<feature type="compositionally biased region" description="Polar residues" evidence="1">
    <location>
        <begin position="1"/>
        <end position="13"/>
    </location>
</feature>
<organism evidence="2 3">
    <name type="scientific">Araneus ventricosus</name>
    <name type="common">Orbweaver spider</name>
    <name type="synonym">Epeira ventricosa</name>
    <dbReference type="NCBI Taxonomy" id="182803"/>
    <lineage>
        <taxon>Eukaryota</taxon>
        <taxon>Metazoa</taxon>
        <taxon>Ecdysozoa</taxon>
        <taxon>Arthropoda</taxon>
        <taxon>Chelicerata</taxon>
        <taxon>Arachnida</taxon>
        <taxon>Araneae</taxon>
        <taxon>Araneomorphae</taxon>
        <taxon>Entelegynae</taxon>
        <taxon>Araneoidea</taxon>
        <taxon>Araneidae</taxon>
        <taxon>Araneus</taxon>
    </lineage>
</organism>
<evidence type="ECO:0000256" key="1">
    <source>
        <dbReference type="SAM" id="MobiDB-lite"/>
    </source>
</evidence>
<comment type="caution">
    <text evidence="2">The sequence shown here is derived from an EMBL/GenBank/DDBJ whole genome shotgun (WGS) entry which is preliminary data.</text>
</comment>
<name>A0A4Y2IBS3_ARAVE</name>
<evidence type="ECO:0000313" key="2">
    <source>
        <dbReference type="EMBL" id="GBM75055.1"/>
    </source>
</evidence>
<proteinExistence type="predicted"/>
<dbReference type="AlphaFoldDB" id="A0A4Y2IBS3"/>
<protein>
    <submittedName>
        <fullName evidence="2">Uncharacterized protein</fullName>
    </submittedName>
</protein>
<accession>A0A4Y2IBS3</accession>
<dbReference type="Proteomes" id="UP000499080">
    <property type="component" value="Unassembled WGS sequence"/>
</dbReference>
<evidence type="ECO:0000313" key="3">
    <source>
        <dbReference type="Proteomes" id="UP000499080"/>
    </source>
</evidence>
<sequence length="173" mass="19112">MTVTLAPVSTNTMHGIPQIDPSKENPFSSPLSVETFSPSSGALSRKTAVSFPGWTYHLTFSLHIPIFYCISSRSRLISSRNGFLPDARLSDSFSNIFCREPNLLSFPFSVPSSIYTDLTCRVVLETVFAASYFILYAKADFRSFASINLVECCVSSSLMASTKYWAAKLSRTS</sequence>
<reference evidence="2 3" key="1">
    <citation type="journal article" date="2019" name="Sci. Rep.">
        <title>Orb-weaving spider Araneus ventricosus genome elucidates the spidroin gene catalogue.</title>
        <authorList>
            <person name="Kono N."/>
            <person name="Nakamura H."/>
            <person name="Ohtoshi R."/>
            <person name="Moran D.A.P."/>
            <person name="Shinohara A."/>
            <person name="Yoshida Y."/>
            <person name="Fujiwara M."/>
            <person name="Mori M."/>
            <person name="Tomita M."/>
            <person name="Arakawa K."/>
        </authorList>
    </citation>
    <scope>NUCLEOTIDE SEQUENCE [LARGE SCALE GENOMIC DNA]</scope>
</reference>
<keyword evidence="3" id="KW-1185">Reference proteome</keyword>